<keyword evidence="5" id="KW-0539">Nucleus</keyword>
<accession>A0AAV2EMM7</accession>
<evidence type="ECO:0000313" key="9">
    <source>
        <dbReference type="Proteomes" id="UP001497516"/>
    </source>
</evidence>
<dbReference type="PANTHER" id="PTHR31744">
    <property type="entry name" value="PROTEIN CUP-SHAPED COTYLEDON 2-RELATED"/>
    <property type="match status" value="1"/>
</dbReference>
<evidence type="ECO:0000256" key="6">
    <source>
        <dbReference type="SAM" id="Phobius"/>
    </source>
</evidence>
<reference evidence="8 9" key="1">
    <citation type="submission" date="2024-04" db="EMBL/GenBank/DDBJ databases">
        <authorList>
            <person name="Fracassetti M."/>
        </authorList>
    </citation>
    <scope>NUCLEOTIDE SEQUENCE [LARGE SCALE GENOMIC DNA]</scope>
</reference>
<dbReference type="FunFam" id="2.170.150.80:FF:000002">
    <property type="entry name" value="Nac domain-containing protein 86"/>
    <property type="match status" value="1"/>
</dbReference>
<dbReference type="Gene3D" id="2.170.150.80">
    <property type="entry name" value="NAC domain"/>
    <property type="match status" value="1"/>
</dbReference>
<dbReference type="Proteomes" id="UP001497516">
    <property type="component" value="Chromosome 5"/>
</dbReference>
<dbReference type="GO" id="GO:0005634">
    <property type="term" value="C:nucleus"/>
    <property type="evidence" value="ECO:0007669"/>
    <property type="project" value="UniProtKB-SubCell"/>
</dbReference>
<dbReference type="EMBL" id="OZ034818">
    <property type="protein sequence ID" value="CAL1386962.1"/>
    <property type="molecule type" value="Genomic_DNA"/>
</dbReference>
<dbReference type="InterPro" id="IPR036093">
    <property type="entry name" value="NAC_dom_sf"/>
</dbReference>
<dbReference type="SUPFAM" id="SSF101941">
    <property type="entry name" value="NAC domain"/>
    <property type="match status" value="1"/>
</dbReference>
<dbReference type="AlphaFoldDB" id="A0AAV2EMM7"/>
<evidence type="ECO:0000259" key="7">
    <source>
        <dbReference type="PROSITE" id="PS51005"/>
    </source>
</evidence>
<dbReference type="PANTHER" id="PTHR31744:SF210">
    <property type="entry name" value="NAC DOMAIN-CONTAINING PROTEIN 86-LIKE"/>
    <property type="match status" value="1"/>
</dbReference>
<evidence type="ECO:0000256" key="3">
    <source>
        <dbReference type="ARBA" id="ARBA00023125"/>
    </source>
</evidence>
<name>A0AAV2EMM7_9ROSI</name>
<feature type="domain" description="NAC" evidence="7">
    <location>
        <begin position="10"/>
        <end position="160"/>
    </location>
</feature>
<evidence type="ECO:0000313" key="8">
    <source>
        <dbReference type="EMBL" id="CAL1386962.1"/>
    </source>
</evidence>
<dbReference type="GO" id="GO:0003677">
    <property type="term" value="F:DNA binding"/>
    <property type="evidence" value="ECO:0007669"/>
    <property type="project" value="UniProtKB-KW"/>
</dbReference>
<keyword evidence="4" id="KW-0804">Transcription</keyword>
<proteinExistence type="predicted"/>
<comment type="subcellular location">
    <subcellularLocation>
        <location evidence="1">Nucleus</location>
    </subcellularLocation>
</comment>
<dbReference type="PROSITE" id="PS51005">
    <property type="entry name" value="NAC"/>
    <property type="match status" value="1"/>
</dbReference>
<feature type="transmembrane region" description="Helical" evidence="6">
    <location>
        <begin position="520"/>
        <end position="540"/>
    </location>
</feature>
<evidence type="ECO:0000256" key="4">
    <source>
        <dbReference type="ARBA" id="ARBA00023163"/>
    </source>
</evidence>
<organism evidence="8 9">
    <name type="scientific">Linum trigynum</name>
    <dbReference type="NCBI Taxonomy" id="586398"/>
    <lineage>
        <taxon>Eukaryota</taxon>
        <taxon>Viridiplantae</taxon>
        <taxon>Streptophyta</taxon>
        <taxon>Embryophyta</taxon>
        <taxon>Tracheophyta</taxon>
        <taxon>Spermatophyta</taxon>
        <taxon>Magnoliopsida</taxon>
        <taxon>eudicotyledons</taxon>
        <taxon>Gunneridae</taxon>
        <taxon>Pentapetalae</taxon>
        <taxon>rosids</taxon>
        <taxon>fabids</taxon>
        <taxon>Malpighiales</taxon>
        <taxon>Linaceae</taxon>
        <taxon>Linum</taxon>
    </lineage>
</organism>
<gene>
    <name evidence="8" type="ORF">LTRI10_LOCUS27977</name>
</gene>
<dbReference type="Pfam" id="PF02365">
    <property type="entry name" value="NAM"/>
    <property type="match status" value="1"/>
</dbReference>
<protein>
    <recommendedName>
        <fullName evidence="7">NAC domain-containing protein</fullName>
    </recommendedName>
</protein>
<keyword evidence="2" id="KW-0805">Transcription regulation</keyword>
<keyword evidence="6" id="KW-0812">Transmembrane</keyword>
<keyword evidence="3" id="KW-0238">DNA-binding</keyword>
<keyword evidence="6" id="KW-1133">Transmembrane helix</keyword>
<evidence type="ECO:0000256" key="5">
    <source>
        <dbReference type="ARBA" id="ARBA00023242"/>
    </source>
</evidence>
<evidence type="ECO:0000256" key="2">
    <source>
        <dbReference type="ARBA" id="ARBA00023015"/>
    </source>
</evidence>
<sequence length="546" mass="60672">MARGDSAAFLGPGFRFHPTDEELLRYYLKRKVTNKPVRFDPISVVDVYRTEPWDLPDRSKLKSRDLEWYFFSLLDRKYGNGSKTNRATEKGYWKTTGKDRPIRSNSAIVGMKKTLVYHLGRAPHGERSNWVMHEYRLSDEELGKFGIGPDTYVLCRIFRKSGTGPKNGEQYGAPFVEEEWEDDDVPVVTGQEIVSPDGVAEIDSEYVDAEEFEQKLFAGTDCENVDVPPTFYYEEKSTKIENVGSSDEDGPKPLMAEPLNTLAVPVYPQLPHLSGQNEMGDNCVDAQYIASSSKDLNPLDNGDFHGRPYTDTANSEYAEGLFLEASELSNPLEPSSDPADFNFEDFLDLDELDFDLSDVLRSDDFTSGLSPESNKVSNEVDDDLHSRSENLLSMQGDASSSEHMPDSTMLKPYSMKSETDMNYPFISKASRMLGNIHAPPAMAAEFPVKGAALRYASAQPSSSSIHVTAGMITIENMTLRDDGMDGSAFGKNMGVNVVLSFTWPQGAGGSSVKTGSMASRAWMCLMFFWVLILSVSYKIGISICAK</sequence>
<dbReference type="InterPro" id="IPR003441">
    <property type="entry name" value="NAC-dom"/>
</dbReference>
<dbReference type="GO" id="GO:0006355">
    <property type="term" value="P:regulation of DNA-templated transcription"/>
    <property type="evidence" value="ECO:0007669"/>
    <property type="project" value="InterPro"/>
</dbReference>
<evidence type="ECO:0000256" key="1">
    <source>
        <dbReference type="ARBA" id="ARBA00004123"/>
    </source>
</evidence>
<keyword evidence="9" id="KW-1185">Reference proteome</keyword>
<keyword evidence="6" id="KW-0472">Membrane</keyword>